<dbReference type="GO" id="GO:0005975">
    <property type="term" value="P:carbohydrate metabolic process"/>
    <property type="evidence" value="ECO:0007669"/>
    <property type="project" value="InterPro"/>
</dbReference>
<keyword evidence="4 5" id="KW-0326">Glycosidase</keyword>
<feature type="domain" description="Glycosyl hydrolase family 32 C-terminal" evidence="8">
    <location>
        <begin position="435"/>
        <end position="548"/>
    </location>
</feature>
<comment type="similarity">
    <text evidence="1 5">Belongs to the glycosyl hydrolase 32 family.</text>
</comment>
<dbReference type="InterPro" id="IPR013320">
    <property type="entry name" value="ConA-like_dom_sf"/>
</dbReference>
<dbReference type="Proteomes" id="UP000515908">
    <property type="component" value="Chromosome 18"/>
</dbReference>
<dbReference type="SMART" id="SM00640">
    <property type="entry name" value="Glyco_32"/>
    <property type="match status" value="1"/>
</dbReference>
<gene>
    <name evidence="9" type="ORF">ADEAN_000822800</name>
</gene>
<evidence type="ECO:0000313" key="10">
    <source>
        <dbReference type="Proteomes" id="UP000515908"/>
    </source>
</evidence>
<dbReference type="AlphaFoldDB" id="A0A7G2CLK7"/>
<dbReference type="InterPro" id="IPR013189">
    <property type="entry name" value="Glyco_hydro_32_C"/>
</dbReference>
<feature type="compositionally biased region" description="Low complexity" evidence="6">
    <location>
        <begin position="575"/>
        <end position="585"/>
    </location>
</feature>
<dbReference type="Gene3D" id="2.60.120.560">
    <property type="entry name" value="Exo-inulinase, domain 1"/>
    <property type="match status" value="1"/>
</dbReference>
<dbReference type="GO" id="GO:0004564">
    <property type="term" value="F:beta-fructofuranosidase activity"/>
    <property type="evidence" value="ECO:0007669"/>
    <property type="project" value="UniProtKB-EC"/>
</dbReference>
<evidence type="ECO:0000256" key="2">
    <source>
        <dbReference type="ARBA" id="ARBA00012758"/>
    </source>
</evidence>
<feature type="domain" description="Glycosyl hydrolase family 32 N-terminal" evidence="7">
    <location>
        <begin position="65"/>
        <end position="165"/>
    </location>
</feature>
<evidence type="ECO:0000256" key="1">
    <source>
        <dbReference type="ARBA" id="ARBA00009902"/>
    </source>
</evidence>
<evidence type="ECO:0000313" key="9">
    <source>
        <dbReference type="EMBL" id="CAD2220706.1"/>
    </source>
</evidence>
<dbReference type="Pfam" id="PF08244">
    <property type="entry name" value="Glyco_hydro_32C"/>
    <property type="match status" value="1"/>
</dbReference>
<reference evidence="9 10" key="1">
    <citation type="submission" date="2020-08" db="EMBL/GenBank/DDBJ databases">
        <authorList>
            <person name="Newling K."/>
            <person name="Davey J."/>
            <person name="Forrester S."/>
        </authorList>
    </citation>
    <scope>NUCLEOTIDE SEQUENCE [LARGE SCALE GENOMIC DNA]</scope>
    <source>
        <strain evidence="10">Crithidia deanei Carvalho (ATCC PRA-265)</strain>
    </source>
</reference>
<dbReference type="EMBL" id="LR877162">
    <property type="protein sequence ID" value="CAD2220706.1"/>
    <property type="molecule type" value="Genomic_DNA"/>
</dbReference>
<keyword evidence="10" id="KW-1185">Reference proteome</keyword>
<feature type="compositionally biased region" description="Polar residues" evidence="6">
    <location>
        <begin position="167"/>
        <end position="184"/>
    </location>
</feature>
<feature type="region of interest" description="Disordered" evidence="6">
    <location>
        <begin position="557"/>
        <end position="636"/>
    </location>
</feature>
<dbReference type="InterPro" id="IPR051214">
    <property type="entry name" value="GH32_Enzymes"/>
</dbReference>
<dbReference type="InterPro" id="IPR001362">
    <property type="entry name" value="Glyco_hydro_32"/>
</dbReference>
<proteinExistence type="inferred from homology"/>
<dbReference type="SUPFAM" id="SSF75005">
    <property type="entry name" value="Arabinanase/levansucrase/invertase"/>
    <property type="match status" value="1"/>
</dbReference>
<feature type="domain" description="Glycosyl hydrolase family 32 N-terminal" evidence="7">
    <location>
        <begin position="192"/>
        <end position="399"/>
    </location>
</feature>
<feature type="region of interest" description="Disordered" evidence="6">
    <location>
        <begin position="167"/>
        <end position="190"/>
    </location>
</feature>
<keyword evidence="3 5" id="KW-0378">Hydrolase</keyword>
<evidence type="ECO:0000259" key="8">
    <source>
        <dbReference type="Pfam" id="PF08244"/>
    </source>
</evidence>
<accession>A0A7G2CLK7</accession>
<dbReference type="VEuPathDB" id="TriTrypDB:ADEAN_000822800"/>
<evidence type="ECO:0000259" key="7">
    <source>
        <dbReference type="Pfam" id="PF00251"/>
    </source>
</evidence>
<evidence type="ECO:0000256" key="4">
    <source>
        <dbReference type="ARBA" id="ARBA00023295"/>
    </source>
</evidence>
<dbReference type="InterPro" id="IPR013148">
    <property type="entry name" value="Glyco_hydro_32_N"/>
</dbReference>
<evidence type="ECO:0000256" key="5">
    <source>
        <dbReference type="RuleBase" id="RU362110"/>
    </source>
</evidence>
<dbReference type="InterPro" id="IPR023296">
    <property type="entry name" value="Glyco_hydro_beta-prop_sf"/>
</dbReference>
<dbReference type="Pfam" id="PF00251">
    <property type="entry name" value="Glyco_hydro_32N"/>
    <property type="match status" value="2"/>
</dbReference>
<evidence type="ECO:0000256" key="6">
    <source>
        <dbReference type="SAM" id="MobiDB-lite"/>
    </source>
</evidence>
<dbReference type="CDD" id="cd08996">
    <property type="entry name" value="GH32_FFase"/>
    <property type="match status" value="1"/>
</dbReference>
<dbReference type="SUPFAM" id="SSF49899">
    <property type="entry name" value="Concanavalin A-like lectins/glucanases"/>
    <property type="match status" value="1"/>
</dbReference>
<dbReference type="EC" id="3.2.1.26" evidence="2"/>
<organism evidence="9 10">
    <name type="scientific">Angomonas deanei</name>
    <dbReference type="NCBI Taxonomy" id="59799"/>
    <lineage>
        <taxon>Eukaryota</taxon>
        <taxon>Discoba</taxon>
        <taxon>Euglenozoa</taxon>
        <taxon>Kinetoplastea</taxon>
        <taxon>Metakinetoplastina</taxon>
        <taxon>Trypanosomatida</taxon>
        <taxon>Trypanosomatidae</taxon>
        <taxon>Strigomonadinae</taxon>
        <taxon>Angomonas</taxon>
    </lineage>
</organism>
<dbReference type="PANTHER" id="PTHR43101">
    <property type="entry name" value="BETA-FRUCTOSIDASE"/>
    <property type="match status" value="1"/>
</dbReference>
<dbReference type="Gene3D" id="2.115.10.20">
    <property type="entry name" value="Glycosyl hydrolase domain, family 43"/>
    <property type="match status" value="1"/>
</dbReference>
<dbReference type="PANTHER" id="PTHR43101:SF1">
    <property type="entry name" value="BETA-FRUCTOSIDASE"/>
    <property type="match status" value="1"/>
</dbReference>
<protein>
    <recommendedName>
        <fullName evidence="2">beta-fructofuranosidase</fullName>
        <ecNumber evidence="2">3.2.1.26</ecNumber>
    </recommendedName>
</protein>
<name>A0A7G2CLK7_9TRYP</name>
<evidence type="ECO:0000256" key="3">
    <source>
        <dbReference type="ARBA" id="ARBA00022801"/>
    </source>
</evidence>
<sequence>MTDKRPSALTGEPVDKTEVLQEYMSQVAQGNMLQVSHDVRVSTAREQHTKLWPMLRESKWYPRYHVAPPCGWLSVPHGLCFFNGLYHIFYQHNPFSEEWGTMHWGHCTSKDLVHWTHQPPALAPGNYLEGDKDGCFSGSAVSYKGVMYLFYTGHQWLDEETYDELYSSTSDTQTPDTHSSNAPQTKRPVKEGIYQQQCLAVSEDGITFTKRGPILKPPKGYIHCRDPKVWVQDDRWFMVVGARDEQDLGLLLLYSSSDPTRWNSSNYTMLAKTTDKNVFMWECPDFFPFGNEFALLVCPQGLQANGYRFRNTFPSGYCFGYFGADKTFSTSVNFTELDEGQDFYSPQSFVTPDGRRLMIGWLGGWGTNFPCTEDGWNSQLTLPRELQRDPKTGRMRQTPPRELKLLRLGEGTVLPVLQLADRTSAFICSCNCPHELELVFQLSVSHAERYGIWLGKCAQLYVDSQRNRLVLSRHYPEYYLCDERSCPIKDGATFLKLHLFLDTSSVEVFVDDGEHVLSARIYPGNKEEAVSFFCISGTAQLEKGTVWPLQTATFISSEEEEDRRRSMEEDLMNCSSSSHPSLASSNRPHSHRHGSTNTGKPEKKPHPLASPDVASNEEAPASLNPTHNSDLIAGGTAGSCYSLYPSHAS</sequence>